<protein>
    <submittedName>
        <fullName evidence="2">Uncharacterized protein</fullName>
    </submittedName>
</protein>
<name>A0A2V1E650_9PLEO</name>
<accession>A0A2V1E650</accession>
<sequence>MRPIHTCAFGDLGFWGKSGHPLAPAATALVIFPTCADKTKGHPVTSALTSSLKQTEFPHYKASSGPEPPSTETVPTYAKDPRASLSELFPDSGDGKTKSYLCPILAFFMESLWDSTAYFDSLFEAVLTQV</sequence>
<gene>
    <name evidence="2" type="ORF">DM02DRAFT_649968</name>
</gene>
<organism evidence="2 3">
    <name type="scientific">Periconia macrospinosa</name>
    <dbReference type="NCBI Taxonomy" id="97972"/>
    <lineage>
        <taxon>Eukaryota</taxon>
        <taxon>Fungi</taxon>
        <taxon>Dikarya</taxon>
        <taxon>Ascomycota</taxon>
        <taxon>Pezizomycotina</taxon>
        <taxon>Dothideomycetes</taxon>
        <taxon>Pleosporomycetidae</taxon>
        <taxon>Pleosporales</taxon>
        <taxon>Massarineae</taxon>
        <taxon>Periconiaceae</taxon>
        <taxon>Periconia</taxon>
    </lineage>
</organism>
<evidence type="ECO:0000313" key="3">
    <source>
        <dbReference type="Proteomes" id="UP000244855"/>
    </source>
</evidence>
<dbReference type="Proteomes" id="UP000244855">
    <property type="component" value="Unassembled WGS sequence"/>
</dbReference>
<proteinExistence type="predicted"/>
<dbReference type="AlphaFoldDB" id="A0A2V1E650"/>
<keyword evidence="3" id="KW-1185">Reference proteome</keyword>
<reference evidence="2 3" key="1">
    <citation type="journal article" date="2018" name="Sci. Rep.">
        <title>Comparative genomics provides insights into the lifestyle and reveals functional heterogeneity of dark septate endophytic fungi.</title>
        <authorList>
            <person name="Knapp D.G."/>
            <person name="Nemeth J.B."/>
            <person name="Barry K."/>
            <person name="Hainaut M."/>
            <person name="Henrissat B."/>
            <person name="Johnson J."/>
            <person name="Kuo A."/>
            <person name="Lim J.H.P."/>
            <person name="Lipzen A."/>
            <person name="Nolan M."/>
            <person name="Ohm R.A."/>
            <person name="Tamas L."/>
            <person name="Grigoriev I.V."/>
            <person name="Spatafora J.W."/>
            <person name="Nagy L.G."/>
            <person name="Kovacs G.M."/>
        </authorList>
    </citation>
    <scope>NUCLEOTIDE SEQUENCE [LARGE SCALE GENOMIC DNA]</scope>
    <source>
        <strain evidence="2 3">DSE2036</strain>
    </source>
</reference>
<evidence type="ECO:0000256" key="1">
    <source>
        <dbReference type="SAM" id="MobiDB-lite"/>
    </source>
</evidence>
<feature type="region of interest" description="Disordered" evidence="1">
    <location>
        <begin position="58"/>
        <end position="79"/>
    </location>
</feature>
<evidence type="ECO:0000313" key="2">
    <source>
        <dbReference type="EMBL" id="PVI06058.1"/>
    </source>
</evidence>
<dbReference type="EMBL" id="KZ805310">
    <property type="protein sequence ID" value="PVI06058.1"/>
    <property type="molecule type" value="Genomic_DNA"/>
</dbReference>